<feature type="chain" id="PRO_5043498985" evidence="1">
    <location>
        <begin position="25"/>
        <end position="80"/>
    </location>
</feature>
<reference evidence="2" key="2">
    <citation type="journal article" date="2023" name="Commun. Biol.">
        <title>Suspicions of two bridgehead invasions of Xylella fastidiosa subsp. multiplex in France.</title>
        <authorList>
            <person name="Dupas E."/>
            <person name="Durand K."/>
            <person name="Rieux A."/>
            <person name="Briand M."/>
            <person name="Pruvost O."/>
            <person name="Cunty A."/>
            <person name="Denance N."/>
            <person name="Donnadieu C."/>
            <person name="Legendre B."/>
            <person name="Lopez-Roques C."/>
            <person name="Cesbron S."/>
            <person name="Ravigne V."/>
            <person name="Jacques M.A."/>
        </authorList>
    </citation>
    <scope>NUCLEOTIDE SEQUENCE</scope>
    <source>
        <strain evidence="2">CFBP8070</strain>
    </source>
</reference>
<keyword evidence="1" id="KW-0732">Signal</keyword>
<dbReference type="RefSeq" id="WP_234499957.1">
    <property type="nucleotide sequence ID" value="NZ_CP090511.1"/>
</dbReference>
<organism evidence="2 3">
    <name type="scientific">Xylella fastidiosa subsp. multiplex</name>
    <dbReference type="NCBI Taxonomy" id="644357"/>
    <lineage>
        <taxon>Bacteria</taxon>
        <taxon>Pseudomonadati</taxon>
        <taxon>Pseudomonadota</taxon>
        <taxon>Gammaproteobacteria</taxon>
        <taxon>Lysobacterales</taxon>
        <taxon>Lysobacteraceae</taxon>
        <taxon>Xylella</taxon>
    </lineage>
</organism>
<evidence type="ECO:0000313" key="3">
    <source>
        <dbReference type="Proteomes" id="UP001220702"/>
    </source>
</evidence>
<sequence>MKNKFARVCLFLLLLSLVVTIATAATPVCQSHYPSPAATEAMLTMADRTAQQLDALPGTQVAIIARSGQDLSRYGLRCSI</sequence>
<dbReference type="Proteomes" id="UP001220702">
    <property type="component" value="Unassembled WGS sequence"/>
</dbReference>
<accession>A0AAW6HUU5</accession>
<gene>
    <name evidence="2" type="ORF">LOK82_07890</name>
</gene>
<dbReference type="EMBL" id="JAJKGN010000001">
    <property type="protein sequence ID" value="MDC6408551.1"/>
    <property type="molecule type" value="Genomic_DNA"/>
</dbReference>
<evidence type="ECO:0000313" key="2">
    <source>
        <dbReference type="EMBL" id="MDC6408551.1"/>
    </source>
</evidence>
<dbReference type="AlphaFoldDB" id="A0AAW6HUU5"/>
<evidence type="ECO:0000256" key="1">
    <source>
        <dbReference type="SAM" id="SignalP"/>
    </source>
</evidence>
<proteinExistence type="predicted"/>
<reference evidence="2" key="1">
    <citation type="submission" date="2021-11" db="EMBL/GenBank/DDBJ databases">
        <authorList>
            <person name="Denance N."/>
            <person name="Briand M."/>
            <person name="Dupas E."/>
            <person name="Durand K."/>
            <person name="Legendre B."/>
            <person name="Cunty A."/>
            <person name="Donnadieu C."/>
            <person name="Lopez Roques C."/>
            <person name="Cesbron S."/>
            <person name="Jacques M.A."/>
        </authorList>
    </citation>
    <scope>NUCLEOTIDE SEQUENCE</scope>
    <source>
        <strain evidence="2">CFBP8070</strain>
    </source>
</reference>
<feature type="signal peptide" evidence="1">
    <location>
        <begin position="1"/>
        <end position="24"/>
    </location>
</feature>
<protein>
    <submittedName>
        <fullName evidence="2">Uncharacterized protein</fullName>
    </submittedName>
</protein>
<comment type="caution">
    <text evidence="2">The sequence shown here is derived from an EMBL/GenBank/DDBJ whole genome shotgun (WGS) entry which is preliminary data.</text>
</comment>
<name>A0AAW6HUU5_XYLFS</name>